<gene>
    <name evidence="2" type="ORF">E9531_06120</name>
</gene>
<evidence type="ECO:0000313" key="2">
    <source>
        <dbReference type="EMBL" id="THU03753.1"/>
    </source>
</evidence>
<proteinExistence type="predicted"/>
<dbReference type="InterPro" id="IPR007621">
    <property type="entry name" value="TPM_dom"/>
</dbReference>
<dbReference type="EMBL" id="STFG01000004">
    <property type="protein sequence ID" value="THU03753.1"/>
    <property type="molecule type" value="Genomic_DNA"/>
</dbReference>
<accession>A0A4S8F824</accession>
<dbReference type="Pfam" id="PF04536">
    <property type="entry name" value="TPM_phosphatase"/>
    <property type="match status" value="1"/>
</dbReference>
<dbReference type="Gene3D" id="3.10.310.50">
    <property type="match status" value="1"/>
</dbReference>
<evidence type="ECO:0000313" key="3">
    <source>
        <dbReference type="Proteomes" id="UP000308917"/>
    </source>
</evidence>
<feature type="domain" description="TPM" evidence="1">
    <location>
        <begin position="38"/>
        <end position="160"/>
    </location>
</feature>
<evidence type="ECO:0000259" key="1">
    <source>
        <dbReference type="Pfam" id="PF04536"/>
    </source>
</evidence>
<organism evidence="2 3">
    <name type="scientific">Lampropedia puyangensis</name>
    <dbReference type="NCBI Taxonomy" id="1330072"/>
    <lineage>
        <taxon>Bacteria</taxon>
        <taxon>Pseudomonadati</taxon>
        <taxon>Pseudomonadota</taxon>
        <taxon>Betaproteobacteria</taxon>
        <taxon>Burkholderiales</taxon>
        <taxon>Comamonadaceae</taxon>
        <taxon>Lampropedia</taxon>
    </lineage>
</organism>
<reference evidence="2 3" key="1">
    <citation type="journal article" date="2015" name="Antonie Van Leeuwenhoek">
        <title>Lampropedia puyangensis sp. nov., isolated from symptomatic bark of Populus ? euramericana canker and emended description of Lampropedia hyalina (Ehrenberg 1832) Lee et al. 2004.</title>
        <authorList>
            <person name="Li Y."/>
            <person name="Wang T."/>
            <person name="Piao C.G."/>
            <person name="Wang L.F."/>
            <person name="Tian G.Z."/>
            <person name="Zhu T.H."/>
            <person name="Guo M.W."/>
        </authorList>
    </citation>
    <scope>NUCLEOTIDE SEQUENCE [LARGE SCALE GENOMIC DNA]</scope>
    <source>
        <strain evidence="2 3">2-bin</strain>
    </source>
</reference>
<protein>
    <submittedName>
        <fullName evidence="2">TPM domain-containing protein</fullName>
    </submittedName>
</protein>
<sequence>MVNRAFPQHESPHAPRRWWARWCRRVAHRWYVLTTPALMQPALQAQWAAHIAVSEEQHEGQIAVYVERELPAHYISADRTARDRAVGLFGKLGVWDTEYNNGVLIYLLEAEHAIEIVADRGVRTCTQEADWTAIAQQLAQLLQAGQTSQGMLLAVDSVGALLAAHFPRATDNTADAPRALDNEVPDFPVL</sequence>
<dbReference type="PANTHER" id="PTHR30373">
    <property type="entry name" value="UPF0603 PROTEIN YGCG"/>
    <property type="match status" value="1"/>
</dbReference>
<name>A0A4S8F824_9BURK</name>
<dbReference type="Proteomes" id="UP000308917">
    <property type="component" value="Unassembled WGS sequence"/>
</dbReference>
<comment type="caution">
    <text evidence="2">The sequence shown here is derived from an EMBL/GenBank/DDBJ whole genome shotgun (WGS) entry which is preliminary data.</text>
</comment>
<keyword evidence="3" id="KW-1185">Reference proteome</keyword>
<dbReference type="PANTHER" id="PTHR30373:SF8">
    <property type="entry name" value="BLL7265 PROTEIN"/>
    <property type="match status" value="1"/>
</dbReference>
<dbReference type="AlphaFoldDB" id="A0A4S8F824"/>